<dbReference type="Proteomes" id="UP000001726">
    <property type="component" value="Chromosome"/>
</dbReference>
<accession>B2VCT6</accession>
<dbReference type="EMBL" id="CU468135">
    <property type="protein sequence ID" value="CAO98037.1"/>
    <property type="molecule type" value="Genomic_DNA"/>
</dbReference>
<evidence type="ECO:0000313" key="2">
    <source>
        <dbReference type="Proteomes" id="UP000001726"/>
    </source>
</evidence>
<dbReference type="HOGENOM" id="CLU_1560595_0_0_6"/>
<name>B2VCT6_ERWT9</name>
<dbReference type="STRING" id="465817.ETA_29910"/>
<keyword evidence="2" id="KW-1185">Reference proteome</keyword>
<dbReference type="KEGG" id="eta:ETA_29910"/>
<proteinExistence type="predicted"/>
<reference evidence="1 2" key="1">
    <citation type="journal article" date="2008" name="Environ. Microbiol.">
        <title>The genome of Erwinia tasmaniensis strain Et1/99, a non-pathogenic bacterium in the genus Erwinia.</title>
        <authorList>
            <person name="Kube M."/>
            <person name="Migdoll A.M."/>
            <person name="Mueller I."/>
            <person name="Kuhl H."/>
            <person name="Beck A."/>
            <person name="Reinhardt R."/>
            <person name="Geider K."/>
        </authorList>
    </citation>
    <scope>NUCLEOTIDE SEQUENCE [LARGE SCALE GENOMIC DNA]</scope>
    <source>
        <strain evidence="2">DSM 17950 / CFBP 7177 / CIP 109463 / NCPPB 4357 / Et1/99</strain>
    </source>
</reference>
<gene>
    <name evidence="1" type="ordered locus">ETA_29910</name>
</gene>
<sequence>MPEPVSCYRTFFTSELCPHGADNPERAAPQRPYPGYGSAQLGEQLSAGFRRFSSSGGDSENGLPQWSWYRRVVNAASAQHVVAWRSICAMRRVTFLERLAKFIRRSLFSGACRSSTSRSCASSFASRVRIGASCSARCRLRKGCFLGDYRAWRICYQAAWQGARITAWSVR</sequence>
<organism evidence="1 2">
    <name type="scientific">Erwinia tasmaniensis (strain DSM 17950 / CFBP 7177 / CIP 109463 / NCPPB 4357 / Et1/99)</name>
    <dbReference type="NCBI Taxonomy" id="465817"/>
    <lineage>
        <taxon>Bacteria</taxon>
        <taxon>Pseudomonadati</taxon>
        <taxon>Pseudomonadota</taxon>
        <taxon>Gammaproteobacteria</taxon>
        <taxon>Enterobacterales</taxon>
        <taxon>Erwiniaceae</taxon>
        <taxon>Erwinia</taxon>
    </lineage>
</organism>
<dbReference type="AlphaFoldDB" id="B2VCT6"/>
<evidence type="ECO:0000313" key="1">
    <source>
        <dbReference type="EMBL" id="CAO98037.1"/>
    </source>
</evidence>
<protein>
    <submittedName>
        <fullName evidence="1">Uncharacterized protein</fullName>
    </submittedName>
</protein>